<dbReference type="AlphaFoldDB" id="A0A6G0SYW6"/>
<dbReference type="OrthoDB" id="10030726at2759"/>
<dbReference type="EMBL" id="VYZN01000080">
    <property type="protein sequence ID" value="KAE9523285.1"/>
    <property type="molecule type" value="Genomic_DNA"/>
</dbReference>
<protein>
    <recommendedName>
        <fullName evidence="1">Tf2-1-like SH3-like domain-containing protein</fullName>
    </recommendedName>
</protein>
<comment type="caution">
    <text evidence="2">The sequence shown here is derived from an EMBL/GenBank/DDBJ whole genome shotgun (WGS) entry which is preliminary data.</text>
</comment>
<reference evidence="2 3" key="1">
    <citation type="submission" date="2019-08" db="EMBL/GenBank/DDBJ databases">
        <title>The genome of the soybean aphid Biotype 1, its phylome, world population structure and adaptation to the North American continent.</title>
        <authorList>
            <person name="Giordano R."/>
            <person name="Donthu R.K."/>
            <person name="Hernandez A.G."/>
            <person name="Wright C.L."/>
            <person name="Zimin A.V."/>
        </authorList>
    </citation>
    <scope>NUCLEOTIDE SEQUENCE [LARGE SCALE GENOMIC DNA]</scope>
    <source>
        <tissue evidence="2">Whole aphids</tissue>
    </source>
</reference>
<gene>
    <name evidence="2" type="ORF">AGLY_016233</name>
</gene>
<dbReference type="Proteomes" id="UP000475862">
    <property type="component" value="Unassembled WGS sequence"/>
</dbReference>
<evidence type="ECO:0000313" key="2">
    <source>
        <dbReference type="EMBL" id="KAE9523285.1"/>
    </source>
</evidence>
<feature type="domain" description="Tf2-1-like SH3-like" evidence="1">
    <location>
        <begin position="116"/>
        <end position="176"/>
    </location>
</feature>
<sequence>MCLIWVPLYIIQGLPRYPQVPVCHLHLHPLLPTHCVICAIPCVNYMTIIFYRVVSEHVAQPLDNKIIPNIDNFNLAKSLETLQEIRKEIPNIIRKEQQTQKLNYDKTHKTVSYLPGQKVLMKFQFQEANKSKKIAYRYRGPFKIIKKIFDVNYEIELILNGKSTTDVIHVQRIKPFTDRKKTY</sequence>
<dbReference type="Pfam" id="PF24626">
    <property type="entry name" value="SH3_Tf2-1"/>
    <property type="match status" value="1"/>
</dbReference>
<dbReference type="InterPro" id="IPR056924">
    <property type="entry name" value="SH3_Tf2-1"/>
</dbReference>
<organism evidence="2 3">
    <name type="scientific">Aphis glycines</name>
    <name type="common">Soybean aphid</name>
    <dbReference type="NCBI Taxonomy" id="307491"/>
    <lineage>
        <taxon>Eukaryota</taxon>
        <taxon>Metazoa</taxon>
        <taxon>Ecdysozoa</taxon>
        <taxon>Arthropoda</taxon>
        <taxon>Hexapoda</taxon>
        <taxon>Insecta</taxon>
        <taxon>Pterygota</taxon>
        <taxon>Neoptera</taxon>
        <taxon>Paraneoptera</taxon>
        <taxon>Hemiptera</taxon>
        <taxon>Sternorrhyncha</taxon>
        <taxon>Aphidomorpha</taxon>
        <taxon>Aphidoidea</taxon>
        <taxon>Aphididae</taxon>
        <taxon>Aphidini</taxon>
        <taxon>Aphis</taxon>
        <taxon>Aphis</taxon>
    </lineage>
</organism>
<proteinExistence type="predicted"/>
<evidence type="ECO:0000259" key="1">
    <source>
        <dbReference type="Pfam" id="PF24626"/>
    </source>
</evidence>
<keyword evidence="3" id="KW-1185">Reference proteome</keyword>
<name>A0A6G0SYW6_APHGL</name>
<evidence type="ECO:0000313" key="3">
    <source>
        <dbReference type="Proteomes" id="UP000475862"/>
    </source>
</evidence>
<accession>A0A6G0SYW6</accession>